<sequence length="698" mass="76951">MKQFFRVKSTLALALLVQQAAIADTYKLEDSVVTATGMAVSTMQSPASITRISAEQIERSSAADVAELFRDIPGVSLSDSATPGMKRIAIRGESSRRVVVKIDGQTMTDHSNYGTPLLIDPALIDHIEVVRGPSSVINGANAIGGVVNIITKRGGSEPLQGYASGGYYSATQGYRAGAGLYGGMNGFDYRLALSRSEHGDRRTRSGSLDNSDYDTESVATHLGYSWGKHYLAFKAEQFNLSANAWLKEQPGVTASMGFPVRDQTRYAVFYEASDLSPWLRKLTLDAYQRTVDREFDTRTSVIIPPPVPIQRRDIDILSEDEQLTRGLAARSELELIGGQPTLFGLEYMDDRLDTEKNSIRTNVMRAPVPPVTTTDPSSQKASQQMWSAFLQQRWNFSEQLTGYLGARYYSVEGELERSTGSTFMRPASETDDKLLGSLGLVWAPNSHWSYRASYAQGYSFPSLSQLYLITRIEGSDHYGNPDLKPEQADTFELGVRHESSQWLLDAALFRTSAKDYISRQGISSLPDYYGQTTPTALPAGAVSWVNISKATTEGLELVAEWRSLGAFTPHASVLLAQRTFDHGNGYRTGHSGLPKKSGTLGVRHFTVLGKGLNSEVDVFMRAADGARLNNQNGEILPTRRHLDRASGYATLNLAWNLDIGERASTRVLLGNLLNRDYRAIDEIPGMKRHLDVEFTVEF</sequence>
<dbReference type="GO" id="GO:0009279">
    <property type="term" value="C:cell outer membrane"/>
    <property type="evidence" value="ECO:0007669"/>
    <property type="project" value="UniProtKB-SubCell"/>
</dbReference>
<dbReference type="PROSITE" id="PS52016">
    <property type="entry name" value="TONB_DEPENDENT_REC_3"/>
    <property type="match status" value="1"/>
</dbReference>
<dbReference type="EMBL" id="FOUI01000010">
    <property type="protein sequence ID" value="SFM63833.1"/>
    <property type="molecule type" value="Genomic_DNA"/>
</dbReference>
<evidence type="ECO:0000259" key="14">
    <source>
        <dbReference type="Pfam" id="PF00593"/>
    </source>
</evidence>
<keyword evidence="7 12" id="KW-0798">TonB box</keyword>
<dbReference type="Gene3D" id="2.40.170.20">
    <property type="entry name" value="TonB-dependent receptor, beta-barrel domain"/>
    <property type="match status" value="1"/>
</dbReference>
<gene>
    <name evidence="16" type="ORF">SAMN05216217_11036</name>
</gene>
<dbReference type="InterPro" id="IPR036942">
    <property type="entry name" value="Beta-barrel_TonB_sf"/>
</dbReference>
<protein>
    <submittedName>
        <fullName evidence="16">Hemoglobin/transferrin/lactoferrin receptor protein</fullName>
    </submittedName>
</protein>
<keyword evidence="5 11" id="KW-0812">Transmembrane</keyword>
<keyword evidence="6 13" id="KW-0732">Signal</keyword>
<proteinExistence type="inferred from homology"/>
<dbReference type="STRING" id="1720063.SAMN05216217_11036"/>
<evidence type="ECO:0000256" key="5">
    <source>
        <dbReference type="ARBA" id="ARBA00022692"/>
    </source>
</evidence>
<dbReference type="Gene3D" id="2.170.130.10">
    <property type="entry name" value="TonB-dependent receptor, plug domain"/>
    <property type="match status" value="1"/>
</dbReference>
<evidence type="ECO:0000256" key="2">
    <source>
        <dbReference type="ARBA" id="ARBA00008143"/>
    </source>
</evidence>
<dbReference type="InterPro" id="IPR037066">
    <property type="entry name" value="Plug_dom_sf"/>
</dbReference>
<keyword evidence="3 11" id="KW-0813">Transport</keyword>
<dbReference type="InterPro" id="IPR039426">
    <property type="entry name" value="TonB-dep_rcpt-like"/>
</dbReference>
<dbReference type="CDD" id="cd01347">
    <property type="entry name" value="ligand_gated_channel"/>
    <property type="match status" value="1"/>
</dbReference>
<dbReference type="Pfam" id="PF00593">
    <property type="entry name" value="TonB_dep_Rec_b-barrel"/>
    <property type="match status" value="1"/>
</dbReference>
<evidence type="ECO:0000256" key="11">
    <source>
        <dbReference type="PROSITE-ProRule" id="PRU01360"/>
    </source>
</evidence>
<dbReference type="SUPFAM" id="SSF56935">
    <property type="entry name" value="Porins"/>
    <property type="match status" value="1"/>
</dbReference>
<keyword evidence="8 11" id="KW-0472">Membrane</keyword>
<keyword evidence="10 11" id="KW-0998">Cell outer membrane</keyword>
<feature type="domain" description="TonB-dependent receptor plug" evidence="15">
    <location>
        <begin position="43"/>
        <end position="146"/>
    </location>
</feature>
<reference evidence="17" key="1">
    <citation type="submission" date="2016-10" db="EMBL/GenBank/DDBJ databases">
        <authorList>
            <person name="Varghese N."/>
            <person name="Submissions S."/>
        </authorList>
    </citation>
    <scope>NUCLEOTIDE SEQUENCE [LARGE SCALE GENOMIC DNA]</scope>
    <source>
        <strain evidence="17">DSM 24213</strain>
    </source>
</reference>
<feature type="domain" description="TonB-dependent receptor-like beta-barrel" evidence="14">
    <location>
        <begin position="204"/>
        <end position="654"/>
    </location>
</feature>
<evidence type="ECO:0000256" key="3">
    <source>
        <dbReference type="ARBA" id="ARBA00022448"/>
    </source>
</evidence>
<dbReference type="InterPro" id="IPR000531">
    <property type="entry name" value="Beta-barrel_TonB"/>
</dbReference>
<feature type="chain" id="PRO_5017308609" evidence="13">
    <location>
        <begin position="24"/>
        <end position="698"/>
    </location>
</feature>
<keyword evidence="4 11" id="KW-1134">Transmembrane beta strand</keyword>
<feature type="signal peptide" evidence="13">
    <location>
        <begin position="1"/>
        <end position="23"/>
    </location>
</feature>
<evidence type="ECO:0000256" key="9">
    <source>
        <dbReference type="ARBA" id="ARBA00023170"/>
    </source>
</evidence>
<dbReference type="PANTHER" id="PTHR30069:SF29">
    <property type="entry name" value="HEMOGLOBIN AND HEMOGLOBIN-HAPTOGLOBIN-BINDING PROTEIN 1-RELATED"/>
    <property type="match status" value="1"/>
</dbReference>
<name>A0A1I4SHQ9_9GAMM</name>
<dbReference type="PANTHER" id="PTHR30069">
    <property type="entry name" value="TONB-DEPENDENT OUTER MEMBRANE RECEPTOR"/>
    <property type="match status" value="1"/>
</dbReference>
<comment type="subcellular location">
    <subcellularLocation>
        <location evidence="1 11">Cell outer membrane</location>
        <topology evidence="1 11">Multi-pass membrane protein</topology>
    </subcellularLocation>
</comment>
<evidence type="ECO:0000256" key="4">
    <source>
        <dbReference type="ARBA" id="ARBA00022452"/>
    </source>
</evidence>
<comment type="similarity">
    <text evidence="2">Belongs to the TonB-dependent receptor family. Hemoglobin/haptoglobin binding protein subfamily.</text>
</comment>
<dbReference type="InterPro" id="IPR012910">
    <property type="entry name" value="Plug_dom"/>
</dbReference>
<dbReference type="Proteomes" id="UP000243629">
    <property type="component" value="Unassembled WGS sequence"/>
</dbReference>
<evidence type="ECO:0000256" key="7">
    <source>
        <dbReference type="ARBA" id="ARBA00023077"/>
    </source>
</evidence>
<organism evidence="16 17">
    <name type="scientific">Halopseudomonas yangmingensis</name>
    <dbReference type="NCBI Taxonomy" id="1720063"/>
    <lineage>
        <taxon>Bacteria</taxon>
        <taxon>Pseudomonadati</taxon>
        <taxon>Pseudomonadota</taxon>
        <taxon>Gammaproteobacteria</taxon>
        <taxon>Pseudomonadales</taxon>
        <taxon>Pseudomonadaceae</taxon>
        <taxon>Halopseudomonas</taxon>
    </lineage>
</organism>
<keyword evidence="9 16" id="KW-0675">Receptor</keyword>
<evidence type="ECO:0000256" key="8">
    <source>
        <dbReference type="ARBA" id="ARBA00023136"/>
    </source>
</evidence>
<evidence type="ECO:0000259" key="15">
    <source>
        <dbReference type="Pfam" id="PF07715"/>
    </source>
</evidence>
<keyword evidence="17" id="KW-1185">Reference proteome</keyword>
<evidence type="ECO:0000256" key="1">
    <source>
        <dbReference type="ARBA" id="ARBA00004571"/>
    </source>
</evidence>
<dbReference type="OrthoDB" id="9764669at2"/>
<evidence type="ECO:0000256" key="10">
    <source>
        <dbReference type="ARBA" id="ARBA00023237"/>
    </source>
</evidence>
<dbReference type="GO" id="GO:0015344">
    <property type="term" value="F:siderophore uptake transmembrane transporter activity"/>
    <property type="evidence" value="ECO:0007669"/>
    <property type="project" value="TreeGrafter"/>
</dbReference>
<evidence type="ECO:0000313" key="17">
    <source>
        <dbReference type="Proteomes" id="UP000243629"/>
    </source>
</evidence>
<evidence type="ECO:0000256" key="6">
    <source>
        <dbReference type="ARBA" id="ARBA00022729"/>
    </source>
</evidence>
<dbReference type="RefSeq" id="WP_093476360.1">
    <property type="nucleotide sequence ID" value="NZ_FOUI01000010.1"/>
</dbReference>
<evidence type="ECO:0000256" key="12">
    <source>
        <dbReference type="RuleBase" id="RU003357"/>
    </source>
</evidence>
<dbReference type="AlphaFoldDB" id="A0A1I4SHQ9"/>
<accession>A0A1I4SHQ9</accession>
<evidence type="ECO:0000313" key="16">
    <source>
        <dbReference type="EMBL" id="SFM63833.1"/>
    </source>
</evidence>
<dbReference type="GO" id="GO:0044718">
    <property type="term" value="P:siderophore transmembrane transport"/>
    <property type="evidence" value="ECO:0007669"/>
    <property type="project" value="TreeGrafter"/>
</dbReference>
<dbReference type="Pfam" id="PF07715">
    <property type="entry name" value="Plug"/>
    <property type="match status" value="1"/>
</dbReference>
<evidence type="ECO:0000256" key="13">
    <source>
        <dbReference type="SAM" id="SignalP"/>
    </source>
</evidence>